<evidence type="ECO:0000256" key="6">
    <source>
        <dbReference type="ARBA" id="ARBA00022967"/>
    </source>
</evidence>
<dbReference type="GO" id="GO:0015413">
    <property type="term" value="F:ABC-type nickel transporter activity"/>
    <property type="evidence" value="ECO:0007669"/>
    <property type="project" value="UniProtKB-EC"/>
</dbReference>
<dbReference type="InterPro" id="IPR003439">
    <property type="entry name" value="ABC_transporter-like_ATP-bd"/>
</dbReference>
<dbReference type="AlphaFoldDB" id="L0IFD7"/>
<dbReference type="Gene3D" id="3.40.50.300">
    <property type="entry name" value="P-loop containing nucleotide triphosphate hydrolases"/>
    <property type="match status" value="1"/>
</dbReference>
<comment type="subunit">
    <text evidence="9">The complex is composed of two ATP-binding proteins (NikD and NikE), two transmembrane proteins (NikB and NikC) and a solute-binding protein (NikA).</text>
</comment>
<dbReference type="GO" id="GO:0005524">
    <property type="term" value="F:ATP binding"/>
    <property type="evidence" value="ECO:0007669"/>
    <property type="project" value="UniProtKB-KW"/>
</dbReference>
<evidence type="ECO:0000256" key="1">
    <source>
        <dbReference type="ARBA" id="ARBA00004202"/>
    </source>
</evidence>
<gene>
    <name evidence="14" type="ordered locus">Halru_2336</name>
</gene>
<keyword evidence="5 14" id="KW-0067">ATP-binding</keyword>
<evidence type="ECO:0000256" key="10">
    <source>
        <dbReference type="ARBA" id="ARBA00039098"/>
    </source>
</evidence>
<protein>
    <recommendedName>
        <fullName evidence="11">Nickel import system ATP-binding protein NikD</fullName>
        <ecNumber evidence="10">7.2.2.11</ecNumber>
    </recommendedName>
</protein>
<organism evidence="14 15">
    <name type="scientific">Halovivax ruber (strain DSM 18193 / JCM 13892 / XH-70)</name>
    <dbReference type="NCBI Taxonomy" id="797302"/>
    <lineage>
        <taxon>Archaea</taxon>
        <taxon>Methanobacteriati</taxon>
        <taxon>Methanobacteriota</taxon>
        <taxon>Stenosarchaea group</taxon>
        <taxon>Halobacteria</taxon>
        <taxon>Halobacteriales</taxon>
        <taxon>Natrialbaceae</taxon>
        <taxon>Halovivax</taxon>
    </lineage>
</organism>
<name>L0IFD7_HALRX</name>
<evidence type="ECO:0000256" key="7">
    <source>
        <dbReference type="ARBA" id="ARBA00023065"/>
    </source>
</evidence>
<evidence type="ECO:0000256" key="12">
    <source>
        <dbReference type="ARBA" id="ARBA00048610"/>
    </source>
</evidence>
<dbReference type="eggNOG" id="arCOG00181">
    <property type="taxonomic scope" value="Archaea"/>
</dbReference>
<dbReference type="InterPro" id="IPR017871">
    <property type="entry name" value="ABC_transporter-like_CS"/>
</dbReference>
<dbReference type="InterPro" id="IPR027417">
    <property type="entry name" value="P-loop_NTPase"/>
</dbReference>
<dbReference type="InterPro" id="IPR013563">
    <property type="entry name" value="Oligopep_ABC_C"/>
</dbReference>
<keyword evidence="3" id="KW-1003">Cell membrane</keyword>
<dbReference type="Pfam" id="PF08352">
    <property type="entry name" value="oligo_HPY"/>
    <property type="match status" value="1"/>
</dbReference>
<dbReference type="PROSITE" id="PS00211">
    <property type="entry name" value="ABC_TRANSPORTER_1"/>
    <property type="match status" value="1"/>
</dbReference>
<dbReference type="SUPFAM" id="SSF52540">
    <property type="entry name" value="P-loop containing nucleoside triphosphate hydrolases"/>
    <property type="match status" value="1"/>
</dbReference>
<dbReference type="EMBL" id="CP003050">
    <property type="protein sequence ID" value="AGB16921.1"/>
    <property type="molecule type" value="Genomic_DNA"/>
</dbReference>
<dbReference type="InterPro" id="IPR050388">
    <property type="entry name" value="ABC_Ni/Peptide_Import"/>
</dbReference>
<evidence type="ECO:0000313" key="15">
    <source>
        <dbReference type="Proteomes" id="UP000010846"/>
    </source>
</evidence>
<dbReference type="PANTHER" id="PTHR43297">
    <property type="entry name" value="OLIGOPEPTIDE TRANSPORT ATP-BINDING PROTEIN APPD"/>
    <property type="match status" value="1"/>
</dbReference>
<evidence type="ECO:0000256" key="3">
    <source>
        <dbReference type="ARBA" id="ARBA00022475"/>
    </source>
</evidence>
<dbReference type="GO" id="GO:0015833">
    <property type="term" value="P:peptide transport"/>
    <property type="evidence" value="ECO:0007669"/>
    <property type="project" value="InterPro"/>
</dbReference>
<keyword evidence="6" id="KW-1278">Translocase</keyword>
<dbReference type="CDD" id="cd03257">
    <property type="entry name" value="ABC_NikE_OppD_transporters"/>
    <property type="match status" value="1"/>
</dbReference>
<keyword evidence="8" id="KW-0472">Membrane</keyword>
<keyword evidence="2" id="KW-0813">Transport</keyword>
<sequence length="354" mass="39077">MTEPLLSVENLHTHFETHDRTVHAVNGVSFDIEPGEVVGIVGESGSGKSVTARSIMRLEEPGKIANGSIRYRGEELTEATDETIRRLRGQDMSMVFQDPMTTLNPVFTVSEQIVESLKVHDNPDHQPLREYLRIPFLHDRTDWADKRDRVVELMSEVGIPNPEERLDAYPHEFSGGMRQRAMLAIALASEPDLLIADEPTTALDVTIQAQILQILSDLRASRDMSVMLITHDIGVVSEVCDRVIVMYGGQVMETGTTDQILTQPRHPYTQALLDCMPQQTERKEHLATIEGQVPDQLGDIEGCPFASRCAYADAACQSAPMPVCDCGDGQEAACCALDRVPDPTREAVGVEGSR</sequence>
<dbReference type="FunFam" id="3.40.50.300:FF:000016">
    <property type="entry name" value="Oligopeptide ABC transporter ATP-binding component"/>
    <property type="match status" value="1"/>
</dbReference>
<dbReference type="GO" id="GO:0016887">
    <property type="term" value="F:ATP hydrolysis activity"/>
    <property type="evidence" value="ECO:0007669"/>
    <property type="project" value="InterPro"/>
</dbReference>
<dbReference type="OrthoDB" id="18209at2157"/>
<dbReference type="Proteomes" id="UP000010846">
    <property type="component" value="Chromosome"/>
</dbReference>
<proteinExistence type="predicted"/>
<dbReference type="SMART" id="SM00382">
    <property type="entry name" value="AAA"/>
    <property type="match status" value="1"/>
</dbReference>
<dbReference type="NCBIfam" id="TIGR01727">
    <property type="entry name" value="oligo_HPY"/>
    <property type="match status" value="1"/>
</dbReference>
<evidence type="ECO:0000256" key="5">
    <source>
        <dbReference type="ARBA" id="ARBA00022840"/>
    </source>
</evidence>
<comment type="subcellular location">
    <subcellularLocation>
        <location evidence="1">Cell membrane</location>
        <topology evidence="1">Peripheral membrane protein</topology>
    </subcellularLocation>
</comment>
<dbReference type="InterPro" id="IPR003593">
    <property type="entry name" value="AAA+_ATPase"/>
</dbReference>
<feature type="domain" description="ABC transporter" evidence="13">
    <location>
        <begin position="6"/>
        <end position="273"/>
    </location>
</feature>
<evidence type="ECO:0000256" key="9">
    <source>
        <dbReference type="ARBA" id="ARBA00038669"/>
    </source>
</evidence>
<dbReference type="KEGG" id="hru:Halru_2336"/>
<evidence type="ECO:0000256" key="11">
    <source>
        <dbReference type="ARBA" id="ARBA00044143"/>
    </source>
</evidence>
<dbReference type="GO" id="GO:0005886">
    <property type="term" value="C:plasma membrane"/>
    <property type="evidence" value="ECO:0007669"/>
    <property type="project" value="UniProtKB-SubCell"/>
</dbReference>
<accession>L0IFD7</accession>
<evidence type="ECO:0000256" key="2">
    <source>
        <dbReference type="ARBA" id="ARBA00022448"/>
    </source>
</evidence>
<keyword evidence="4" id="KW-0547">Nucleotide-binding</keyword>
<comment type="catalytic activity">
    <reaction evidence="12">
        <text>Ni(2+)(out) + ATP + H2O = Ni(2+)(in) + ADP + phosphate + H(+)</text>
        <dbReference type="Rhea" id="RHEA:15557"/>
        <dbReference type="ChEBI" id="CHEBI:15377"/>
        <dbReference type="ChEBI" id="CHEBI:15378"/>
        <dbReference type="ChEBI" id="CHEBI:30616"/>
        <dbReference type="ChEBI" id="CHEBI:43474"/>
        <dbReference type="ChEBI" id="CHEBI:49786"/>
        <dbReference type="ChEBI" id="CHEBI:456216"/>
        <dbReference type="EC" id="7.2.2.11"/>
    </reaction>
    <physiologicalReaction direction="left-to-right" evidence="12">
        <dbReference type="Rhea" id="RHEA:15558"/>
    </physiologicalReaction>
</comment>
<evidence type="ECO:0000259" key="13">
    <source>
        <dbReference type="PROSITE" id="PS50893"/>
    </source>
</evidence>
<dbReference type="PANTHER" id="PTHR43297:SF13">
    <property type="entry name" value="NICKEL ABC TRANSPORTER, ATP-BINDING PROTEIN"/>
    <property type="match status" value="1"/>
</dbReference>
<dbReference type="Pfam" id="PF00005">
    <property type="entry name" value="ABC_tran"/>
    <property type="match status" value="1"/>
</dbReference>
<evidence type="ECO:0000313" key="14">
    <source>
        <dbReference type="EMBL" id="AGB16921.1"/>
    </source>
</evidence>
<dbReference type="PROSITE" id="PS50893">
    <property type="entry name" value="ABC_TRANSPORTER_2"/>
    <property type="match status" value="1"/>
</dbReference>
<dbReference type="EC" id="7.2.2.11" evidence="10"/>
<evidence type="ECO:0000256" key="4">
    <source>
        <dbReference type="ARBA" id="ARBA00022741"/>
    </source>
</evidence>
<evidence type="ECO:0000256" key="8">
    <source>
        <dbReference type="ARBA" id="ARBA00023136"/>
    </source>
</evidence>
<dbReference type="HOGENOM" id="CLU_000604_1_23_2"/>
<reference evidence="14" key="1">
    <citation type="submission" date="2011-09" db="EMBL/GenBank/DDBJ databases">
        <title>Complete sequence of Halovivax ruber XH-70.</title>
        <authorList>
            <consortium name="US DOE Joint Genome Institute"/>
            <person name="Lucas S."/>
            <person name="Han J."/>
            <person name="Lapidus A."/>
            <person name="Cheng J.-F."/>
            <person name="Goodwin L."/>
            <person name="Pitluck S."/>
            <person name="Peters L."/>
            <person name="Mikhailova N."/>
            <person name="Davenport K."/>
            <person name="Detter J.C."/>
            <person name="Han C."/>
            <person name="Tapia R."/>
            <person name="Land M."/>
            <person name="Hauser L."/>
            <person name="Kyrpides N."/>
            <person name="Ivanova N."/>
            <person name="Pagani I."/>
            <person name="Sproer C."/>
            <person name="Anderson I."/>
            <person name="Woyke T."/>
        </authorList>
    </citation>
    <scope>NUCLEOTIDE SEQUENCE</scope>
    <source>
        <strain evidence="14">XH-70</strain>
    </source>
</reference>
<dbReference type="RefSeq" id="WP_015301526.1">
    <property type="nucleotide sequence ID" value="NC_019964.1"/>
</dbReference>
<dbReference type="STRING" id="797302.Halru_2336"/>
<keyword evidence="15" id="KW-1185">Reference proteome</keyword>
<keyword evidence="7" id="KW-0406">Ion transport</keyword>
<dbReference type="GeneID" id="14376844"/>